<protein>
    <recommendedName>
        <fullName evidence="2">Peptidase S9 prolyl oligopeptidase catalytic domain-containing protein</fullName>
    </recommendedName>
</protein>
<accession>A0AA39QU54</accession>
<evidence type="ECO:0000313" key="4">
    <source>
        <dbReference type="Proteomes" id="UP001166286"/>
    </source>
</evidence>
<feature type="domain" description="Peptidase S9 prolyl oligopeptidase catalytic" evidence="2">
    <location>
        <begin position="415"/>
        <end position="545"/>
    </location>
</feature>
<sequence length="865" mass="95931">MVIKQHRETSPLLTFSDTWDVLGPFQIGTREATWGADPLERLGGFRALEPDTKAQFKSSLAPNGLVSWSSRHFDILSISPTTVEGILTVDFPRVNWPFLQSVYGWAALQYQAWTRGYLNLGTDSPQSILLFTDHALEFFVDDAHYFGGDFYAYRRAPLVLHLKPGIHKFDIRLVRDVRAMGGIGEPKVDVKLKVEIANGGLAIVEQKLLISDMVNETLASPFASVPVRNEGLGWLWVSTDSAEATFSAAMLEKAPLALAPGQSRPLAFHVSSQGPPVHSISLKITYAARTCHESLLSTILFHKLRVRSIYSPHKFTFLHPSGTVSYAIIRPPGNAIDEIPQIRLPILLNLHGAGLEADSDQVRHMLDSVPDLHAWILFPTGVTPWSSDDWHTWGFADVEAAAAAIPDWIESVGWRGSSVNVDRWLVSGHSNGGQGTWYALTHRPDRIIGAVPVSGYSSIQGYVPYQMWSEADPRVTCLVQSALRSFRHELLLNNFSGTPILQQHGGVDDNVPAFHSRRMSQLISESNNDARHEYIELKDRNHWFDGVMSTQPLREFYRDILGSDSDLPQLSQSFSIVIANPADMGSRGGLVVDQLSDPDQLGKIEVAPSSTTDAWVLKTSNILRFHFSTTHGSKPPAHDIIIDKTPIRLPLAHEKRVYWLVHSEDGSWHMTDDRDWMLELRCGNQLGPLDSILRTSGRFIIQTWSAETFDMALQVSRNLFQYFAADSEIIHSSADVDRRKGSVISLALGPDLLSHPSKVQSISITKDRGLVLRKGNGQTIAYELRDGLGAIYLRPLAVGRLEVVIWGHDDWGLRLASRLVPMLTGVGQPEFIVVSNACAWKGAAGVLAMGSFDNSWNVSESSFIS</sequence>
<dbReference type="InterPro" id="IPR001375">
    <property type="entry name" value="Peptidase_S9_cat"/>
</dbReference>
<dbReference type="Pfam" id="PF00326">
    <property type="entry name" value="Peptidase_S9"/>
    <property type="match status" value="1"/>
</dbReference>
<gene>
    <name evidence="3" type="ORF">JMJ35_009199</name>
</gene>
<reference evidence="3" key="1">
    <citation type="submission" date="2023-03" db="EMBL/GenBank/DDBJ databases">
        <title>Complete genome of Cladonia borealis.</title>
        <authorList>
            <person name="Park H."/>
        </authorList>
    </citation>
    <scope>NUCLEOTIDE SEQUENCE</scope>
    <source>
        <strain evidence="3">ANT050790</strain>
    </source>
</reference>
<dbReference type="EMBL" id="JAFEKC020000021">
    <property type="protein sequence ID" value="KAK0508115.1"/>
    <property type="molecule type" value="Genomic_DNA"/>
</dbReference>
<evidence type="ECO:0000256" key="1">
    <source>
        <dbReference type="ARBA" id="ARBA00022729"/>
    </source>
</evidence>
<dbReference type="AlphaFoldDB" id="A0AA39QU54"/>
<dbReference type="SUPFAM" id="SSF53474">
    <property type="entry name" value="alpha/beta-Hydrolases"/>
    <property type="match status" value="1"/>
</dbReference>
<keyword evidence="4" id="KW-1185">Reference proteome</keyword>
<dbReference type="Gene3D" id="3.40.50.1820">
    <property type="entry name" value="alpha/beta hydrolase"/>
    <property type="match status" value="1"/>
</dbReference>
<dbReference type="PANTHER" id="PTHR43037">
    <property type="entry name" value="UNNAMED PRODUCT-RELATED"/>
    <property type="match status" value="1"/>
</dbReference>
<proteinExistence type="predicted"/>
<evidence type="ECO:0000259" key="2">
    <source>
        <dbReference type="Pfam" id="PF00326"/>
    </source>
</evidence>
<dbReference type="GO" id="GO:0006508">
    <property type="term" value="P:proteolysis"/>
    <property type="evidence" value="ECO:0007669"/>
    <property type="project" value="InterPro"/>
</dbReference>
<keyword evidence="1" id="KW-0732">Signal</keyword>
<dbReference type="Proteomes" id="UP001166286">
    <property type="component" value="Unassembled WGS sequence"/>
</dbReference>
<dbReference type="PANTHER" id="PTHR43037:SF4">
    <property type="entry name" value="PEPTIDASE S9 PROLYL OLIGOPEPTIDASE CATALYTIC DOMAIN-CONTAINING PROTEIN"/>
    <property type="match status" value="1"/>
</dbReference>
<comment type="caution">
    <text evidence="3">The sequence shown here is derived from an EMBL/GenBank/DDBJ whole genome shotgun (WGS) entry which is preliminary data.</text>
</comment>
<dbReference type="GO" id="GO:0008236">
    <property type="term" value="F:serine-type peptidase activity"/>
    <property type="evidence" value="ECO:0007669"/>
    <property type="project" value="InterPro"/>
</dbReference>
<name>A0AA39QU54_9LECA</name>
<evidence type="ECO:0000313" key="3">
    <source>
        <dbReference type="EMBL" id="KAK0508115.1"/>
    </source>
</evidence>
<organism evidence="3 4">
    <name type="scientific">Cladonia borealis</name>
    <dbReference type="NCBI Taxonomy" id="184061"/>
    <lineage>
        <taxon>Eukaryota</taxon>
        <taxon>Fungi</taxon>
        <taxon>Dikarya</taxon>
        <taxon>Ascomycota</taxon>
        <taxon>Pezizomycotina</taxon>
        <taxon>Lecanoromycetes</taxon>
        <taxon>OSLEUM clade</taxon>
        <taxon>Lecanoromycetidae</taxon>
        <taxon>Lecanorales</taxon>
        <taxon>Lecanorineae</taxon>
        <taxon>Cladoniaceae</taxon>
        <taxon>Cladonia</taxon>
    </lineage>
</organism>
<dbReference type="InterPro" id="IPR050955">
    <property type="entry name" value="Plant_Biomass_Hydrol_Est"/>
</dbReference>
<dbReference type="InterPro" id="IPR029058">
    <property type="entry name" value="AB_hydrolase_fold"/>
</dbReference>